<reference evidence="1 2" key="1">
    <citation type="submission" date="2017-05" db="EMBL/GenBank/DDBJ databases">
        <title>Complete and WGS of Bordetella genogroups.</title>
        <authorList>
            <person name="Spilker T."/>
            <person name="LiPuma J."/>
        </authorList>
    </citation>
    <scope>NUCLEOTIDE SEQUENCE [LARGE SCALE GENOMIC DNA]</scope>
    <source>
        <strain evidence="1 2">AU17610</strain>
    </source>
</reference>
<dbReference type="Proteomes" id="UP000217005">
    <property type="component" value="Unassembled WGS sequence"/>
</dbReference>
<dbReference type="OrthoDB" id="8640527at2"/>
<protein>
    <submittedName>
        <fullName evidence="1">Uncharacterized protein</fullName>
    </submittedName>
</protein>
<sequence length="78" mass="9262">MNNQSLARMENRLTLDRLQKFGAVEKSAVPDLLEPRLLFMGGHHQAMMFIGFEEIMNQRYYQGWWLQWCHDGDCNNTK</sequence>
<evidence type="ECO:0000313" key="2">
    <source>
        <dbReference type="Proteomes" id="UP000217005"/>
    </source>
</evidence>
<evidence type="ECO:0000313" key="1">
    <source>
        <dbReference type="EMBL" id="OZI36755.1"/>
    </source>
</evidence>
<organism evidence="1 2">
    <name type="scientific">Bordetella genomosp. 1</name>
    <dbReference type="NCBI Taxonomy" id="1395607"/>
    <lineage>
        <taxon>Bacteria</taxon>
        <taxon>Pseudomonadati</taxon>
        <taxon>Pseudomonadota</taxon>
        <taxon>Betaproteobacteria</taxon>
        <taxon>Burkholderiales</taxon>
        <taxon>Alcaligenaceae</taxon>
        <taxon>Bordetella</taxon>
    </lineage>
</organism>
<name>A0A261SHW7_9BORD</name>
<accession>A0A261SHW7</accession>
<gene>
    <name evidence="1" type="ORF">CEG14_14780</name>
</gene>
<comment type="caution">
    <text evidence="1">The sequence shown here is derived from an EMBL/GenBank/DDBJ whole genome shotgun (WGS) entry which is preliminary data.</text>
</comment>
<proteinExistence type="predicted"/>
<dbReference type="EMBL" id="NEVL01000003">
    <property type="protein sequence ID" value="OZI36755.1"/>
    <property type="molecule type" value="Genomic_DNA"/>
</dbReference>
<dbReference type="AlphaFoldDB" id="A0A261SHW7"/>